<name>A0ACC4C6M5_POPAL</name>
<dbReference type="EMBL" id="RCHU02000006">
    <property type="protein sequence ID" value="KAL3587149.1"/>
    <property type="molecule type" value="Genomic_DNA"/>
</dbReference>
<evidence type="ECO:0000313" key="1">
    <source>
        <dbReference type="EMBL" id="KAL3587149.1"/>
    </source>
</evidence>
<protein>
    <submittedName>
        <fullName evidence="1">Uncharacterized protein</fullName>
    </submittedName>
</protein>
<sequence length="217" mass="22562">MIASVSARSRCMILLNFSSSVGWLCDCVEYHRLSVLAHSDLDEALHQCLKLRQPRSRKDEVLGTEKLRLLRHRAAVAGMPSPCNNHQLTSWGLDQPLLLSGRRLTDFKPQIPGTGYQEHDDSWGGDGGDDWGGDGGDVGGSCGGSGGGWGGGGGDVGGSYGSGSWGGGGCDGGSGGGGGGTGGGGNKIDLKVENQCDVKVESKLWLSVQDQIKKVEF</sequence>
<comment type="caution">
    <text evidence="1">The sequence shown here is derived from an EMBL/GenBank/DDBJ whole genome shotgun (WGS) entry which is preliminary data.</text>
</comment>
<evidence type="ECO:0000313" key="2">
    <source>
        <dbReference type="Proteomes" id="UP000309997"/>
    </source>
</evidence>
<organism evidence="1 2">
    <name type="scientific">Populus alba</name>
    <name type="common">White poplar</name>
    <dbReference type="NCBI Taxonomy" id="43335"/>
    <lineage>
        <taxon>Eukaryota</taxon>
        <taxon>Viridiplantae</taxon>
        <taxon>Streptophyta</taxon>
        <taxon>Embryophyta</taxon>
        <taxon>Tracheophyta</taxon>
        <taxon>Spermatophyta</taxon>
        <taxon>Magnoliopsida</taxon>
        <taxon>eudicotyledons</taxon>
        <taxon>Gunneridae</taxon>
        <taxon>Pentapetalae</taxon>
        <taxon>rosids</taxon>
        <taxon>fabids</taxon>
        <taxon>Malpighiales</taxon>
        <taxon>Salicaceae</taxon>
        <taxon>Saliceae</taxon>
        <taxon>Populus</taxon>
    </lineage>
</organism>
<dbReference type="Proteomes" id="UP000309997">
    <property type="component" value="Unassembled WGS sequence"/>
</dbReference>
<accession>A0ACC4C6M5</accession>
<reference evidence="1 2" key="1">
    <citation type="journal article" date="2024" name="Plant Biotechnol. J.">
        <title>Genome and CRISPR/Cas9 system of a widespread forest tree (Populus alba) in the world.</title>
        <authorList>
            <person name="Liu Y.J."/>
            <person name="Jiang P.F."/>
            <person name="Han X.M."/>
            <person name="Li X.Y."/>
            <person name="Wang H.M."/>
            <person name="Wang Y.J."/>
            <person name="Wang X.X."/>
            <person name="Zeng Q.Y."/>
        </authorList>
    </citation>
    <scope>NUCLEOTIDE SEQUENCE [LARGE SCALE GENOMIC DNA]</scope>
    <source>
        <strain evidence="2">cv. PAL-ZL1</strain>
    </source>
</reference>
<gene>
    <name evidence="1" type="ORF">D5086_014016</name>
</gene>
<keyword evidence="2" id="KW-1185">Reference proteome</keyword>
<proteinExistence type="predicted"/>